<dbReference type="AlphaFoldDB" id="A0A143PR30"/>
<reference evidence="5 6" key="1">
    <citation type="journal article" date="2016" name="Genome Announc.">
        <title>First Complete Genome Sequence of a Subdivision 6 Acidobacterium Strain.</title>
        <authorList>
            <person name="Huang S."/>
            <person name="Vieira S."/>
            <person name="Bunk B."/>
            <person name="Riedel T."/>
            <person name="Sproer C."/>
            <person name="Overmann J."/>
        </authorList>
    </citation>
    <scope>NUCLEOTIDE SEQUENCE [LARGE SCALE GENOMIC DNA]</scope>
    <source>
        <strain evidence="6">DSM 100886 HEG_-6_39</strain>
    </source>
</reference>
<organism evidence="5 6">
    <name type="scientific">Luteitalea pratensis</name>
    <dbReference type="NCBI Taxonomy" id="1855912"/>
    <lineage>
        <taxon>Bacteria</taxon>
        <taxon>Pseudomonadati</taxon>
        <taxon>Acidobacteriota</taxon>
        <taxon>Vicinamibacteria</taxon>
        <taxon>Vicinamibacterales</taxon>
        <taxon>Vicinamibacteraceae</taxon>
        <taxon>Luteitalea</taxon>
    </lineage>
</organism>
<dbReference type="Pfam" id="PF22645">
    <property type="entry name" value="GKRP_SIS_N"/>
    <property type="match status" value="1"/>
</dbReference>
<dbReference type="GO" id="GO:0046348">
    <property type="term" value="P:amino sugar catabolic process"/>
    <property type="evidence" value="ECO:0007669"/>
    <property type="project" value="InterPro"/>
</dbReference>
<dbReference type="OrthoDB" id="9813395at2"/>
<evidence type="ECO:0000313" key="6">
    <source>
        <dbReference type="Proteomes" id="UP000076079"/>
    </source>
</evidence>
<dbReference type="GO" id="GO:0016835">
    <property type="term" value="F:carbon-oxygen lyase activity"/>
    <property type="evidence" value="ECO:0007669"/>
    <property type="project" value="UniProtKB-UniRule"/>
</dbReference>
<dbReference type="GO" id="GO:0097173">
    <property type="term" value="P:N-acetylmuramic acid catabolic process"/>
    <property type="evidence" value="ECO:0007669"/>
    <property type="project" value="UniProtKB-UniPathway"/>
</dbReference>
<dbReference type="InterPro" id="IPR046348">
    <property type="entry name" value="SIS_dom_sf"/>
</dbReference>
<dbReference type="InterPro" id="IPR000408">
    <property type="entry name" value="Reg_chr_condens"/>
</dbReference>
<dbReference type="NCBIfam" id="NF009222">
    <property type="entry name" value="PRK12570.1"/>
    <property type="match status" value="1"/>
</dbReference>
<dbReference type="PROSITE" id="PS01272">
    <property type="entry name" value="GCKR"/>
    <property type="match status" value="1"/>
</dbReference>
<evidence type="ECO:0000256" key="1">
    <source>
        <dbReference type="ARBA" id="ARBA00023239"/>
    </source>
</evidence>
<dbReference type="Gene3D" id="3.40.50.10490">
    <property type="entry name" value="Glucose-6-phosphate isomerase like protein, domain 1"/>
    <property type="match status" value="1"/>
</dbReference>
<comment type="subunit">
    <text evidence="3">Homodimer.</text>
</comment>
<sequence length="316" mass="33980">MPTMSKWESLPTEAINPNSLALDTASIGDVIDLMVNEDRKVVSAVQREKERITAGVQMITESFRKGGRVIFVGAGTSGRLGVVEAAEMPPTFGVSTTRVRAIMAGGKDAVFLPKEGVEDDYEEGARAIARLRPQKRDVVIGISASGVTQFVRGALTRARKAGLRIIFVTCWPGSELQTFVDLIIAPAVGPEILTGSTRLKAGTATKMVLNMLTTIAMVRSGKTYGNLMVDVQATNDKLKDRARRIITTATGVDYETAGKLLKSARNDVKAAIVMQRTGLSLSKALATLRKSHDSVREAVGDDAEPRLRALLGLEKK</sequence>
<dbReference type="NCBIfam" id="NF003915">
    <property type="entry name" value="PRK05441.1"/>
    <property type="match status" value="1"/>
</dbReference>
<comment type="similarity">
    <text evidence="3">Belongs to the GCKR-like family. MurNAc-6-P etherase subfamily.</text>
</comment>
<evidence type="ECO:0000256" key="3">
    <source>
        <dbReference type="HAMAP-Rule" id="MF_00068"/>
    </source>
</evidence>
<gene>
    <name evidence="5" type="primary">murQ_2</name>
    <name evidence="3" type="synonym">murQ</name>
    <name evidence="5" type="ORF">LuPra_03489</name>
</gene>
<dbReference type="GO" id="GO:0097367">
    <property type="term" value="F:carbohydrate derivative binding"/>
    <property type="evidence" value="ECO:0007669"/>
    <property type="project" value="InterPro"/>
</dbReference>
<name>A0A143PR30_LUTPR</name>
<dbReference type="SUPFAM" id="SSF53697">
    <property type="entry name" value="SIS domain"/>
    <property type="match status" value="1"/>
</dbReference>
<evidence type="ECO:0000259" key="4">
    <source>
        <dbReference type="PROSITE" id="PS51464"/>
    </source>
</evidence>
<dbReference type="PANTHER" id="PTHR10088:SF4">
    <property type="entry name" value="GLUCOKINASE REGULATORY PROTEIN"/>
    <property type="match status" value="1"/>
</dbReference>
<keyword evidence="1 3" id="KW-0456">Lyase</keyword>
<dbReference type="HAMAP" id="MF_00068">
    <property type="entry name" value="MurQ"/>
    <property type="match status" value="1"/>
</dbReference>
<dbReference type="STRING" id="1855912.LuPra_03489"/>
<keyword evidence="6" id="KW-1185">Reference proteome</keyword>
<evidence type="ECO:0000313" key="5">
    <source>
        <dbReference type="EMBL" id="AMY10259.1"/>
    </source>
</evidence>
<dbReference type="PANTHER" id="PTHR10088">
    <property type="entry name" value="GLUCOKINASE REGULATORY PROTEIN"/>
    <property type="match status" value="1"/>
</dbReference>
<comment type="function">
    <text evidence="3">Specifically catalyzes the cleavage of the D-lactyl ether substituent of MurNAc 6-phosphate, producing GlcNAc 6-phosphate and D-lactate.</text>
</comment>
<dbReference type="InterPro" id="IPR040190">
    <property type="entry name" value="MURQ/GCKR"/>
</dbReference>
<dbReference type="PROSITE" id="PS50012">
    <property type="entry name" value="RCC1_3"/>
    <property type="match status" value="1"/>
</dbReference>
<comment type="miscellaneous">
    <text evidence="3">A lyase-type mechanism (elimination/hydration) is suggested for the cleavage of the lactyl ether bond of MurNAc 6-phosphate, with the formation of an alpha,beta-unsaturated aldehyde intermediate with (E)-stereochemistry, followed by the syn addition of water to give product.</text>
</comment>
<dbReference type="NCBIfam" id="TIGR00274">
    <property type="entry name" value="N-acetylmuramic acid 6-phosphate etherase"/>
    <property type="match status" value="1"/>
</dbReference>
<protein>
    <recommendedName>
        <fullName evidence="3">N-acetylmuramic acid 6-phosphate etherase</fullName>
        <shortName evidence="3">MurNAc-6-P etherase</shortName>
        <ecNumber evidence="3">4.2.1.126</ecNumber>
    </recommendedName>
    <alternativeName>
        <fullName evidence="3">N-acetylmuramic acid 6-phosphate hydrolase</fullName>
    </alternativeName>
    <alternativeName>
        <fullName evidence="3">N-acetylmuramic acid 6-phosphate lyase</fullName>
    </alternativeName>
</protein>
<feature type="active site" description="Proton donor" evidence="3">
    <location>
        <position position="87"/>
    </location>
</feature>
<dbReference type="InterPro" id="IPR001347">
    <property type="entry name" value="SIS_dom"/>
</dbReference>
<dbReference type="PROSITE" id="PS51464">
    <property type="entry name" value="SIS"/>
    <property type="match status" value="1"/>
</dbReference>
<keyword evidence="2 3" id="KW-0119">Carbohydrate metabolism</keyword>
<dbReference type="PATRIC" id="fig|1813736.3.peg.3698"/>
<dbReference type="InterPro" id="IPR005488">
    <property type="entry name" value="Etherase_MurQ"/>
</dbReference>
<reference evidence="6" key="2">
    <citation type="submission" date="2016-04" db="EMBL/GenBank/DDBJ databases">
        <title>First Complete Genome Sequence of a Subdivision 6 Acidobacterium.</title>
        <authorList>
            <person name="Huang S."/>
            <person name="Vieira S."/>
            <person name="Bunk B."/>
            <person name="Riedel T."/>
            <person name="Sproeer C."/>
            <person name="Overmann J."/>
        </authorList>
    </citation>
    <scope>NUCLEOTIDE SEQUENCE [LARGE SCALE GENOMIC DNA]</scope>
    <source>
        <strain evidence="6">DSM 100886 HEG_-6_39</strain>
    </source>
</reference>
<dbReference type="FunFam" id="1.10.8.1080:FF:000001">
    <property type="entry name" value="N-acetylmuramic acid 6-phosphate etherase"/>
    <property type="match status" value="1"/>
</dbReference>
<dbReference type="InterPro" id="IPR005486">
    <property type="entry name" value="Glucokinase_regulatory_CS"/>
</dbReference>
<dbReference type="Gene3D" id="1.10.8.1080">
    <property type="match status" value="1"/>
</dbReference>
<dbReference type="GO" id="GO:0016803">
    <property type="term" value="F:ether hydrolase activity"/>
    <property type="evidence" value="ECO:0007669"/>
    <property type="project" value="TreeGrafter"/>
</dbReference>
<dbReference type="EMBL" id="CP015136">
    <property type="protein sequence ID" value="AMY10259.1"/>
    <property type="molecule type" value="Genomic_DNA"/>
</dbReference>
<evidence type="ECO:0000256" key="2">
    <source>
        <dbReference type="ARBA" id="ARBA00023277"/>
    </source>
</evidence>
<feature type="active site" evidence="3">
    <location>
        <position position="118"/>
    </location>
</feature>
<accession>A0A143PR30</accession>
<proteinExistence type="inferred from homology"/>
<dbReference type="GO" id="GO:0009254">
    <property type="term" value="P:peptidoglycan turnover"/>
    <property type="evidence" value="ECO:0007669"/>
    <property type="project" value="TreeGrafter"/>
</dbReference>
<comment type="catalytic activity">
    <reaction evidence="3">
        <text>N-acetyl-D-muramate 6-phosphate + H2O = N-acetyl-D-glucosamine 6-phosphate + (R)-lactate</text>
        <dbReference type="Rhea" id="RHEA:26410"/>
        <dbReference type="ChEBI" id="CHEBI:15377"/>
        <dbReference type="ChEBI" id="CHEBI:16004"/>
        <dbReference type="ChEBI" id="CHEBI:57513"/>
        <dbReference type="ChEBI" id="CHEBI:58722"/>
        <dbReference type="EC" id="4.2.1.126"/>
    </reaction>
</comment>
<comment type="pathway">
    <text evidence="3">Amino-sugar metabolism; N-acetylmuramate degradation.</text>
</comment>
<dbReference type="KEGG" id="abac:LuPra_03489"/>
<dbReference type="UniPathway" id="UPA00342"/>
<dbReference type="EC" id="4.2.1.126" evidence="3"/>
<dbReference type="Proteomes" id="UP000076079">
    <property type="component" value="Chromosome"/>
</dbReference>
<dbReference type="CDD" id="cd05007">
    <property type="entry name" value="SIS_Etherase"/>
    <property type="match status" value="1"/>
</dbReference>
<feature type="domain" description="SIS" evidence="4">
    <location>
        <begin position="59"/>
        <end position="222"/>
    </location>
</feature>